<feature type="non-terminal residue" evidence="1">
    <location>
        <position position="52"/>
    </location>
</feature>
<proteinExistence type="predicted"/>
<keyword evidence="2" id="KW-1185">Reference proteome</keyword>
<organism evidence="1 2">
    <name type="scientific">Araneus ventricosus</name>
    <name type="common">Orbweaver spider</name>
    <name type="synonym">Epeira ventricosa</name>
    <dbReference type="NCBI Taxonomy" id="182803"/>
    <lineage>
        <taxon>Eukaryota</taxon>
        <taxon>Metazoa</taxon>
        <taxon>Ecdysozoa</taxon>
        <taxon>Arthropoda</taxon>
        <taxon>Chelicerata</taxon>
        <taxon>Arachnida</taxon>
        <taxon>Araneae</taxon>
        <taxon>Araneomorphae</taxon>
        <taxon>Entelegynae</taxon>
        <taxon>Araneoidea</taxon>
        <taxon>Araneidae</taxon>
        <taxon>Araneus</taxon>
    </lineage>
</organism>
<name>A0A4Y2R079_ARAVE</name>
<protein>
    <submittedName>
        <fullName evidence="1">Uncharacterized protein</fullName>
    </submittedName>
</protein>
<sequence length="52" mass="5955">MANLSVGKKSNILQKEKAVRKVWEFQAAVKLRHYREGLYFGNGLKDSTCRGK</sequence>
<dbReference type="Proteomes" id="UP000499080">
    <property type="component" value="Unassembled WGS sequence"/>
</dbReference>
<reference evidence="1 2" key="1">
    <citation type="journal article" date="2019" name="Sci. Rep.">
        <title>Orb-weaving spider Araneus ventricosus genome elucidates the spidroin gene catalogue.</title>
        <authorList>
            <person name="Kono N."/>
            <person name="Nakamura H."/>
            <person name="Ohtoshi R."/>
            <person name="Moran D.A.P."/>
            <person name="Shinohara A."/>
            <person name="Yoshida Y."/>
            <person name="Fujiwara M."/>
            <person name="Mori M."/>
            <person name="Tomita M."/>
            <person name="Arakawa K."/>
        </authorList>
    </citation>
    <scope>NUCLEOTIDE SEQUENCE [LARGE SCALE GENOMIC DNA]</scope>
</reference>
<comment type="caution">
    <text evidence="1">The sequence shown here is derived from an EMBL/GenBank/DDBJ whole genome shotgun (WGS) entry which is preliminary data.</text>
</comment>
<evidence type="ECO:0000313" key="2">
    <source>
        <dbReference type="Proteomes" id="UP000499080"/>
    </source>
</evidence>
<dbReference type="EMBL" id="BGPR01141605">
    <property type="protein sequence ID" value="GBN68799.1"/>
    <property type="molecule type" value="Genomic_DNA"/>
</dbReference>
<accession>A0A4Y2R079</accession>
<dbReference type="AlphaFoldDB" id="A0A4Y2R079"/>
<gene>
    <name evidence="1" type="ORF">AVEN_88181_1</name>
</gene>
<evidence type="ECO:0000313" key="1">
    <source>
        <dbReference type="EMBL" id="GBN68799.1"/>
    </source>
</evidence>